<dbReference type="PANTHER" id="PTHR47506">
    <property type="entry name" value="TRANSCRIPTIONAL REGULATORY PROTEIN"/>
    <property type="match status" value="1"/>
</dbReference>
<evidence type="ECO:0000259" key="6">
    <source>
        <dbReference type="PROSITE" id="PS50977"/>
    </source>
</evidence>
<reference evidence="7 8" key="1">
    <citation type="journal article" date="2019" name="Environ. Microbiol.">
        <title>Species interactions and distinct microbial communities in high Arctic permafrost affected cryosols are associated with the CH4 and CO2 gas fluxes.</title>
        <authorList>
            <person name="Altshuler I."/>
            <person name="Hamel J."/>
            <person name="Turney S."/>
            <person name="Magnuson E."/>
            <person name="Levesque R."/>
            <person name="Greer C."/>
            <person name="Whyte L.G."/>
        </authorList>
    </citation>
    <scope>NUCLEOTIDE SEQUENCE [LARGE SCALE GENOMIC DNA]</scope>
    <source>
        <strain evidence="7 8">S5.20</strain>
    </source>
</reference>
<keyword evidence="3" id="KW-0804">Transcription</keyword>
<evidence type="ECO:0000256" key="1">
    <source>
        <dbReference type="ARBA" id="ARBA00023015"/>
    </source>
</evidence>
<dbReference type="SUPFAM" id="SSF46689">
    <property type="entry name" value="Homeodomain-like"/>
    <property type="match status" value="1"/>
</dbReference>
<dbReference type="PRINTS" id="PR00455">
    <property type="entry name" value="HTHTETR"/>
</dbReference>
<evidence type="ECO:0000256" key="3">
    <source>
        <dbReference type="ARBA" id="ARBA00023163"/>
    </source>
</evidence>
<keyword evidence="8" id="KW-1185">Reference proteome</keyword>
<evidence type="ECO:0000256" key="4">
    <source>
        <dbReference type="PROSITE-ProRule" id="PRU00335"/>
    </source>
</evidence>
<dbReference type="InterPro" id="IPR009057">
    <property type="entry name" value="Homeodomain-like_sf"/>
</dbReference>
<evidence type="ECO:0000313" key="7">
    <source>
        <dbReference type="EMBL" id="TPG37416.1"/>
    </source>
</evidence>
<dbReference type="AlphaFoldDB" id="A0A502ELQ9"/>
<proteinExistence type="predicted"/>
<keyword evidence="2 4" id="KW-0238">DNA-binding</keyword>
<feature type="DNA-binding region" description="H-T-H motif" evidence="4">
    <location>
        <begin position="31"/>
        <end position="50"/>
    </location>
</feature>
<protein>
    <submittedName>
        <fullName evidence="7">TetR/AcrR family transcriptional regulator</fullName>
    </submittedName>
</protein>
<dbReference type="PROSITE" id="PS50977">
    <property type="entry name" value="HTH_TETR_2"/>
    <property type="match status" value="1"/>
</dbReference>
<name>A0A502ELQ9_9MYCO</name>
<feature type="domain" description="HTH tetR-type" evidence="6">
    <location>
        <begin position="8"/>
        <end position="68"/>
    </location>
</feature>
<keyword evidence="1" id="KW-0805">Transcription regulation</keyword>
<dbReference type="InterPro" id="IPR011075">
    <property type="entry name" value="TetR_C"/>
</dbReference>
<dbReference type="PANTHER" id="PTHR47506:SF1">
    <property type="entry name" value="HTH-TYPE TRANSCRIPTIONAL REGULATOR YJDC"/>
    <property type="match status" value="1"/>
</dbReference>
<comment type="caution">
    <text evidence="7">The sequence shown here is derived from an EMBL/GenBank/DDBJ whole genome shotgun (WGS) entry which is preliminary data.</text>
</comment>
<evidence type="ECO:0000313" key="8">
    <source>
        <dbReference type="Proteomes" id="UP000320095"/>
    </source>
</evidence>
<feature type="compositionally biased region" description="Basic and acidic residues" evidence="5">
    <location>
        <begin position="209"/>
        <end position="222"/>
    </location>
</feature>
<dbReference type="EMBL" id="RCZG01000001">
    <property type="protein sequence ID" value="TPG37416.1"/>
    <property type="molecule type" value="Genomic_DNA"/>
</dbReference>
<dbReference type="SUPFAM" id="SSF48498">
    <property type="entry name" value="Tetracyclin repressor-like, C-terminal domain"/>
    <property type="match status" value="1"/>
</dbReference>
<dbReference type="Pfam" id="PF16925">
    <property type="entry name" value="TetR_C_13"/>
    <property type="match status" value="1"/>
</dbReference>
<dbReference type="Pfam" id="PF00440">
    <property type="entry name" value="TetR_N"/>
    <property type="match status" value="1"/>
</dbReference>
<evidence type="ECO:0000256" key="2">
    <source>
        <dbReference type="ARBA" id="ARBA00023125"/>
    </source>
</evidence>
<dbReference type="Proteomes" id="UP000320095">
    <property type="component" value="Unassembled WGS sequence"/>
</dbReference>
<accession>A0A502ELQ9</accession>
<dbReference type="Gene3D" id="1.10.357.10">
    <property type="entry name" value="Tetracycline Repressor, domain 2"/>
    <property type="match status" value="1"/>
</dbReference>
<organism evidence="7 8">
    <name type="scientific">Mycolicibacterium hodleri</name>
    <dbReference type="NCBI Taxonomy" id="49897"/>
    <lineage>
        <taxon>Bacteria</taxon>
        <taxon>Bacillati</taxon>
        <taxon>Actinomycetota</taxon>
        <taxon>Actinomycetes</taxon>
        <taxon>Mycobacteriales</taxon>
        <taxon>Mycobacteriaceae</taxon>
        <taxon>Mycolicibacterium</taxon>
    </lineage>
</organism>
<evidence type="ECO:0000256" key="5">
    <source>
        <dbReference type="SAM" id="MobiDB-lite"/>
    </source>
</evidence>
<feature type="region of interest" description="Disordered" evidence="5">
    <location>
        <begin position="203"/>
        <end position="222"/>
    </location>
</feature>
<dbReference type="InterPro" id="IPR036271">
    <property type="entry name" value="Tet_transcr_reg_TetR-rel_C_sf"/>
</dbReference>
<dbReference type="GO" id="GO:0003677">
    <property type="term" value="F:DNA binding"/>
    <property type="evidence" value="ECO:0007669"/>
    <property type="project" value="UniProtKB-UniRule"/>
</dbReference>
<gene>
    <name evidence="7" type="ORF">EAH80_03770</name>
</gene>
<dbReference type="InterPro" id="IPR001647">
    <property type="entry name" value="HTH_TetR"/>
</dbReference>
<sequence length="222" mass="24313">MPATERGRRARAEIVAAAAVLTYQRGFRATSLDDVLAAAGCGKSQLYHYFDGKTDLLGAVIDRQLEFVLAAQPALTRIDSWESLDAWLADILAMHAQPGGPFACPLGTLAVELNNDDAFRTRLDSAFRRWIALLAEGLQKMQDHGHLVAAADPERLAANVIAALQGGMLLGRLRDDITPMRDAADAARAQLRRWAPPTVDYVTDYHPTSAEEHRNGRSENPR</sequence>
<dbReference type="OrthoDB" id="3827407at2"/>